<protein>
    <recommendedName>
        <fullName evidence="2">CCR4-NOT transcription complex subunit 10</fullName>
    </recommendedName>
</protein>
<comment type="similarity">
    <text evidence="1 2">Belongs to the CNOT10 family.</text>
</comment>
<dbReference type="Gene3D" id="1.25.40.10">
    <property type="entry name" value="Tetratricopeptide repeat domain"/>
    <property type="match status" value="2"/>
</dbReference>
<keyword evidence="2" id="KW-0943">RNA-mediated gene silencing</keyword>
<dbReference type="PANTHER" id="PTHR12979">
    <property type="entry name" value="CCR4-NOT TRANSCRIPTION COMPLEX SUBUNIT 10"/>
    <property type="match status" value="1"/>
</dbReference>
<feature type="compositionally biased region" description="Polar residues" evidence="3">
    <location>
        <begin position="699"/>
        <end position="719"/>
    </location>
</feature>
<feature type="region of interest" description="Disordered" evidence="3">
    <location>
        <begin position="688"/>
        <end position="719"/>
    </location>
</feature>
<dbReference type="GO" id="GO:0005634">
    <property type="term" value="C:nucleus"/>
    <property type="evidence" value="ECO:0007669"/>
    <property type="project" value="UniProtKB-SubCell"/>
</dbReference>
<evidence type="ECO:0000313" key="4">
    <source>
        <dbReference type="Ensembl" id="ENSDLAP00005049159.2"/>
    </source>
</evidence>
<gene>
    <name evidence="4" type="primary">cnot10</name>
</gene>
<dbReference type="GeneTree" id="ENSGT00390000001827"/>
<dbReference type="AlphaFoldDB" id="A0A8C4I0Y4"/>
<keyword evidence="5" id="KW-1185">Reference proteome</keyword>
<sequence>MTDQEKEVAASAYEAFSAGKYDQSLKHLEALQELNKEDYKIAMNKAVVEFYKSGQTTTGTLKQTLMAMKNQVHTSEDVDGLDDVENSLLYYNQAIIHYHMRQFSDAISVGERLYQFLEPFEKFAQAVCLLLVDLYLLTFQPEKALHLLAVLDKMSVQGSNKNGKGENNSSNKDGANQKAEFTAMIEAAKSKMHQYKVRAYIQMKSSKACKREIKSVMNTAGNSAPSLFLKSNFEYLRGNYRKAVKLLNSSNIAEHPGPIKTGECVRCMFWNNLGCIHFAMGKHNLGIFYFKKALQENDHTCAQLGDGSNGQSKKFTGIPMCALLANKRYELLYNCGIQLLHIGRPLAAFECLMEAVQVYHSNPRLWLRLAECCISANKGGSEQESKGLPCKKGIVQSIVGQGYHRKIVLASQSTQNTIYSEGQSAAIPVASMEFAAICLRNALLLLPEHQQLDTKTENGSKTSSQSGSTESGSENSDACSGKGQEADKFLSAAPSSPLRKQEVENLRCSILACSAYVALALGDNLMALNHAEKLLHQTKVSGSLKFLGHLYAAEALISLDRISDAIAHLNPENISDVSMGVLTSEQDQGSDKGDEPVESSGKQTPMCYPSSVTSARAMMLFNLGSAYCLRSEYDKARKCLHQVTMTILQGSQHQCNSLDLCGVSSGNTQLALQIIKRNQLLPTAVQRVSPDSRKKPVQQPFQSVQPIQLSSPFTQVQRK</sequence>
<reference evidence="4" key="1">
    <citation type="submission" date="2025-08" db="UniProtKB">
        <authorList>
            <consortium name="Ensembl"/>
        </authorList>
    </citation>
    <scope>IDENTIFICATION</scope>
</reference>
<dbReference type="FunFam" id="1.25.40.10:FF:002652">
    <property type="entry name" value="CCR4-NOT transcription complex subunit 10"/>
    <property type="match status" value="1"/>
</dbReference>
<dbReference type="Proteomes" id="UP000694389">
    <property type="component" value="Unassembled WGS sequence"/>
</dbReference>
<dbReference type="GO" id="GO:0017148">
    <property type="term" value="P:negative regulation of translation"/>
    <property type="evidence" value="ECO:0007669"/>
    <property type="project" value="TreeGrafter"/>
</dbReference>
<dbReference type="SMART" id="SM00028">
    <property type="entry name" value="TPR"/>
    <property type="match status" value="5"/>
</dbReference>
<dbReference type="InterPro" id="IPR019734">
    <property type="entry name" value="TPR_rpt"/>
</dbReference>
<proteinExistence type="inferred from homology"/>
<reference evidence="4" key="2">
    <citation type="submission" date="2025-09" db="UniProtKB">
        <authorList>
            <consortium name="Ensembl"/>
        </authorList>
    </citation>
    <scope>IDENTIFICATION</scope>
</reference>
<dbReference type="SUPFAM" id="SSF48452">
    <property type="entry name" value="TPR-like"/>
    <property type="match status" value="2"/>
</dbReference>
<feature type="region of interest" description="Disordered" evidence="3">
    <location>
        <begin position="583"/>
        <end position="606"/>
    </location>
</feature>
<comment type="subcellular location">
    <subcellularLocation>
        <location evidence="2">Cytoplasm</location>
    </subcellularLocation>
    <subcellularLocation>
        <location evidence="2">Nucleus</location>
    </subcellularLocation>
</comment>
<dbReference type="GO" id="GO:0030014">
    <property type="term" value="C:CCR4-NOT complex"/>
    <property type="evidence" value="ECO:0007669"/>
    <property type="project" value="UniProtKB-UniRule"/>
</dbReference>
<accession>A0A8C4I0Y4</accession>
<evidence type="ECO:0000256" key="1">
    <source>
        <dbReference type="ARBA" id="ARBA00010080"/>
    </source>
</evidence>
<dbReference type="PANTHER" id="PTHR12979:SF5">
    <property type="entry name" value="CCR4-NOT TRANSCRIPTION COMPLEX SUBUNIT 10"/>
    <property type="match status" value="1"/>
</dbReference>
<keyword evidence="2" id="KW-0539">Nucleus</keyword>
<dbReference type="GO" id="GO:0031047">
    <property type="term" value="P:regulatory ncRNA-mediated gene silencing"/>
    <property type="evidence" value="ECO:0007669"/>
    <property type="project" value="UniProtKB-UniRule"/>
</dbReference>
<dbReference type="InterPro" id="IPR011990">
    <property type="entry name" value="TPR-like_helical_dom_sf"/>
</dbReference>
<evidence type="ECO:0000256" key="2">
    <source>
        <dbReference type="RuleBase" id="RU367083"/>
    </source>
</evidence>
<keyword evidence="2" id="KW-0810">Translation regulation</keyword>
<feature type="compositionally biased region" description="Low complexity" evidence="3">
    <location>
        <begin position="459"/>
        <end position="476"/>
    </location>
</feature>
<evidence type="ECO:0000313" key="5">
    <source>
        <dbReference type="Proteomes" id="UP000694389"/>
    </source>
</evidence>
<keyword evidence="2" id="KW-0805">Transcription regulation</keyword>
<comment type="function">
    <text evidence="2">Component of the CCR4-NOT complex which is one of the major cellular mRNA deadenylases and is linked to various cellular processes including bulk mRNA degradation, miRNA-mediated repression, translational repression during translational initiation and general transcription regulation.</text>
</comment>
<dbReference type="GO" id="GO:0006402">
    <property type="term" value="P:mRNA catabolic process"/>
    <property type="evidence" value="ECO:0007669"/>
    <property type="project" value="TreeGrafter"/>
</dbReference>
<organism evidence="4 5">
    <name type="scientific">Dicentrarchus labrax</name>
    <name type="common">European seabass</name>
    <name type="synonym">Morone labrax</name>
    <dbReference type="NCBI Taxonomy" id="13489"/>
    <lineage>
        <taxon>Eukaryota</taxon>
        <taxon>Metazoa</taxon>
        <taxon>Chordata</taxon>
        <taxon>Craniata</taxon>
        <taxon>Vertebrata</taxon>
        <taxon>Euteleostomi</taxon>
        <taxon>Actinopterygii</taxon>
        <taxon>Neopterygii</taxon>
        <taxon>Teleostei</taxon>
        <taxon>Neoteleostei</taxon>
        <taxon>Acanthomorphata</taxon>
        <taxon>Eupercaria</taxon>
        <taxon>Moronidae</taxon>
        <taxon>Dicentrarchus</taxon>
    </lineage>
</organism>
<keyword evidence="2" id="KW-0804">Transcription</keyword>
<dbReference type="GO" id="GO:0005737">
    <property type="term" value="C:cytoplasm"/>
    <property type="evidence" value="ECO:0007669"/>
    <property type="project" value="UniProtKB-SubCell"/>
</dbReference>
<feature type="region of interest" description="Disordered" evidence="3">
    <location>
        <begin position="453"/>
        <end position="482"/>
    </location>
</feature>
<dbReference type="Ensembl" id="ENSDLAT00005052399.2">
    <property type="protein sequence ID" value="ENSDLAP00005049159.2"/>
    <property type="gene ID" value="ENSDLAG00005021298.2"/>
</dbReference>
<keyword evidence="2" id="KW-0963">Cytoplasm</keyword>
<evidence type="ECO:0000256" key="3">
    <source>
        <dbReference type="SAM" id="MobiDB-lite"/>
    </source>
</evidence>
<dbReference type="InterPro" id="IPR039740">
    <property type="entry name" value="CNOT10"/>
</dbReference>
<name>A0A8C4I0Y4_DICLA</name>